<gene>
    <name evidence="3" type="ORF">E5676_scaffold180G00800</name>
    <name evidence="2" type="ORF">E6C27_scaffold355G00530</name>
</gene>
<dbReference type="Proteomes" id="UP000321947">
    <property type="component" value="Unassembled WGS sequence"/>
</dbReference>
<dbReference type="AlphaFoldDB" id="A0A5A7U768"/>
<feature type="compositionally biased region" description="Basic and acidic residues" evidence="1">
    <location>
        <begin position="150"/>
        <end position="169"/>
    </location>
</feature>
<evidence type="ECO:0000313" key="2">
    <source>
        <dbReference type="EMBL" id="KAA0050217.1"/>
    </source>
</evidence>
<dbReference type="PANTHER" id="PTHR46250:SF18">
    <property type="entry name" value="MYB_SANT-LIKE DOMAIN-CONTAINING PROTEIN"/>
    <property type="match status" value="1"/>
</dbReference>
<protein>
    <submittedName>
        <fullName evidence="2">Retrotransposon protein</fullName>
    </submittedName>
</protein>
<evidence type="ECO:0000313" key="3">
    <source>
        <dbReference type="EMBL" id="TYJ98191.1"/>
    </source>
</evidence>
<accession>A0A5A7U768</accession>
<dbReference type="EMBL" id="SSTD01018169">
    <property type="protein sequence ID" value="TYJ98191.1"/>
    <property type="molecule type" value="Genomic_DNA"/>
</dbReference>
<evidence type="ECO:0000313" key="5">
    <source>
        <dbReference type="Proteomes" id="UP000321947"/>
    </source>
</evidence>
<evidence type="ECO:0000256" key="1">
    <source>
        <dbReference type="SAM" id="MobiDB-lite"/>
    </source>
</evidence>
<organism evidence="2 4">
    <name type="scientific">Cucumis melo var. makuwa</name>
    <name type="common">Oriental melon</name>
    <dbReference type="NCBI Taxonomy" id="1194695"/>
    <lineage>
        <taxon>Eukaryota</taxon>
        <taxon>Viridiplantae</taxon>
        <taxon>Streptophyta</taxon>
        <taxon>Embryophyta</taxon>
        <taxon>Tracheophyta</taxon>
        <taxon>Spermatophyta</taxon>
        <taxon>Magnoliopsida</taxon>
        <taxon>eudicotyledons</taxon>
        <taxon>Gunneridae</taxon>
        <taxon>Pentapetalae</taxon>
        <taxon>rosids</taxon>
        <taxon>fabids</taxon>
        <taxon>Cucurbitales</taxon>
        <taxon>Cucurbitaceae</taxon>
        <taxon>Benincaseae</taxon>
        <taxon>Cucumis</taxon>
    </lineage>
</organism>
<dbReference type="OrthoDB" id="618098at2759"/>
<proteinExistence type="predicted"/>
<evidence type="ECO:0000313" key="4">
    <source>
        <dbReference type="Proteomes" id="UP000321393"/>
    </source>
</evidence>
<dbReference type="Proteomes" id="UP000321393">
    <property type="component" value="Unassembled WGS sequence"/>
</dbReference>
<reference evidence="4 5" key="1">
    <citation type="submission" date="2019-08" db="EMBL/GenBank/DDBJ databases">
        <title>Draft genome sequences of two oriental melons (Cucumis melo L. var makuwa).</title>
        <authorList>
            <person name="Kwon S.-Y."/>
        </authorList>
    </citation>
    <scope>NUCLEOTIDE SEQUENCE [LARGE SCALE GENOMIC DNA]</scope>
    <source>
        <strain evidence="5">cv. Chang Bougi</strain>
        <strain evidence="4">cv. SW 3</strain>
        <tissue evidence="2">Leaf</tissue>
    </source>
</reference>
<dbReference type="EMBL" id="SSTE01011875">
    <property type="protein sequence ID" value="KAA0050217.1"/>
    <property type="molecule type" value="Genomic_DNA"/>
</dbReference>
<name>A0A5A7U768_CUCMM</name>
<dbReference type="PANTHER" id="PTHR46250">
    <property type="entry name" value="MYB/SANT-LIKE DNA-BINDING DOMAIN PROTEIN-RELATED"/>
    <property type="match status" value="1"/>
</dbReference>
<feature type="region of interest" description="Disordered" evidence="1">
    <location>
        <begin position="139"/>
        <end position="169"/>
    </location>
</feature>
<comment type="caution">
    <text evidence="2">The sequence shown here is derived from an EMBL/GenBank/DDBJ whole genome shotgun (WGS) entry which is preliminary data.</text>
</comment>
<sequence>MTNGKDLDDVDEGDLMYATTIIGDDIQYIETANECGFGWNDEAKCIIAKKELFDNWVKFEVLVSHLAVKGLFNKLFPYYDELAYVFERDRATGHFVETFVDVESNEPIGYEGFDIPNGNDMKFLSMYSQGTDMSSNDVHALRPGRASNGRTDRADPSKREEASRRVRLR</sequence>